<dbReference type="EMBL" id="JBHUFZ010000028">
    <property type="protein sequence ID" value="MFD1891091.1"/>
    <property type="molecule type" value="Genomic_DNA"/>
</dbReference>
<reference evidence="7" key="1">
    <citation type="journal article" date="2019" name="Int. J. Syst. Evol. Microbiol.">
        <title>The Global Catalogue of Microorganisms (GCM) 10K type strain sequencing project: providing services to taxonomists for standard genome sequencing and annotation.</title>
        <authorList>
            <consortium name="The Broad Institute Genomics Platform"/>
            <consortium name="The Broad Institute Genome Sequencing Center for Infectious Disease"/>
            <person name="Wu L."/>
            <person name="Ma J."/>
        </authorList>
    </citation>
    <scope>NUCLEOTIDE SEQUENCE [LARGE SCALE GENOMIC DNA]</scope>
    <source>
        <strain evidence="7">CAIM 431</strain>
    </source>
</reference>
<dbReference type="InterPro" id="IPR050661">
    <property type="entry name" value="BglG_antiterminators"/>
</dbReference>
<evidence type="ECO:0000256" key="2">
    <source>
        <dbReference type="ARBA" id="ARBA00023015"/>
    </source>
</evidence>
<evidence type="ECO:0000259" key="5">
    <source>
        <dbReference type="PROSITE" id="PS51372"/>
    </source>
</evidence>
<dbReference type="SUPFAM" id="SSF63520">
    <property type="entry name" value="PTS-regulatory domain, PRD"/>
    <property type="match status" value="1"/>
</dbReference>
<sequence length="631" mass="68615">MQRPARILRELETSLSVTPEALARAMDVGQRTVASEVASLNALLQEAAQIRLSGGRYRMRVFNTEDYEQLRQQVLREHESFNDPGHRSAFVLATLARSSTPVLIESLAHAMTVGRTTAAADVAHLRRLLAPGGARIVGRPNSGLQLAGDELAVRMAILEIGYEAAHGPVTLPPHIAGPLHEASSVHGLDEATRHEVGRWLVVQQDRLACRAELRELPESHAALVGSPAHRFALTLAARLADASGTQLSEPEVLYLALPVAGRRSAAWAVDGGLAPDITALVELILLRVREVLDVSLTPGELADEFATHVQFMLNRMRYGLRPEPVGDLAQVREHFPLAHRMAEVAREVVLERTGMRMDETETRLVATYFQVFLNDRSSHPNRPFRVGIHSTRGPAGASLLRSQLSKALSLPTEYVILTDPGSAEEAALDMVVVSPDAGVETSLPTLELSEFFDRHELVAKLSRMVFDDFGPLAVHDPDGSMLSYLLDDQRVVRLPQGCDYAEGTRLLLARLGDLGLLAPEVAEEVRPALGGEAVMIGGRLAFPHASSPQLRDVVCALGLVSGATGPEELGAMFLMLVPAKAGYDDRILIRTYEELIRLGTDAELISRLLTVTTYPALLSVLDEMRHTNPGS</sequence>
<feature type="domain" description="PRD" evidence="5">
    <location>
        <begin position="272"/>
        <end position="379"/>
    </location>
</feature>
<name>A0ABW4RXZ1_9ACTN</name>
<evidence type="ECO:0000256" key="1">
    <source>
        <dbReference type="ARBA" id="ARBA00022737"/>
    </source>
</evidence>
<accession>A0ABW4RXZ1</accession>
<dbReference type="PANTHER" id="PTHR30185:SF18">
    <property type="entry name" value="TRANSCRIPTIONAL REGULATOR MTLR"/>
    <property type="match status" value="1"/>
</dbReference>
<dbReference type="Pfam" id="PF00874">
    <property type="entry name" value="PRD"/>
    <property type="match status" value="1"/>
</dbReference>
<evidence type="ECO:0000259" key="4">
    <source>
        <dbReference type="PROSITE" id="PS51094"/>
    </source>
</evidence>
<dbReference type="PROSITE" id="PS51094">
    <property type="entry name" value="PTS_EIIA_TYPE_2"/>
    <property type="match status" value="1"/>
</dbReference>
<evidence type="ECO:0000256" key="3">
    <source>
        <dbReference type="ARBA" id="ARBA00023163"/>
    </source>
</evidence>
<dbReference type="Proteomes" id="UP001597326">
    <property type="component" value="Unassembled WGS sequence"/>
</dbReference>
<evidence type="ECO:0000313" key="7">
    <source>
        <dbReference type="Proteomes" id="UP001597326"/>
    </source>
</evidence>
<dbReference type="InterPro" id="IPR002178">
    <property type="entry name" value="PTS_EIIA_type-2_dom"/>
</dbReference>
<keyword evidence="1" id="KW-0677">Repeat</keyword>
<proteinExistence type="predicted"/>
<organism evidence="6 7">
    <name type="scientific">Luteococcus peritonei</name>
    <dbReference type="NCBI Taxonomy" id="88874"/>
    <lineage>
        <taxon>Bacteria</taxon>
        <taxon>Bacillati</taxon>
        <taxon>Actinomycetota</taxon>
        <taxon>Actinomycetes</taxon>
        <taxon>Propionibacteriales</taxon>
        <taxon>Propionibacteriaceae</taxon>
        <taxon>Luteococcus</taxon>
    </lineage>
</organism>
<dbReference type="InterPro" id="IPR036634">
    <property type="entry name" value="PRD_sf"/>
</dbReference>
<dbReference type="PROSITE" id="PS51372">
    <property type="entry name" value="PRD_2"/>
    <property type="match status" value="1"/>
</dbReference>
<keyword evidence="3" id="KW-0804">Transcription</keyword>
<feature type="domain" description="PTS EIIA type-2" evidence="4">
    <location>
        <begin position="484"/>
        <end position="624"/>
    </location>
</feature>
<comment type="caution">
    <text evidence="6">The sequence shown here is derived from an EMBL/GenBank/DDBJ whole genome shotgun (WGS) entry which is preliminary data.</text>
</comment>
<dbReference type="Gene3D" id="1.10.1790.10">
    <property type="entry name" value="PRD domain"/>
    <property type="match status" value="1"/>
</dbReference>
<keyword evidence="2" id="KW-0805">Transcription regulation</keyword>
<dbReference type="InterPro" id="IPR011608">
    <property type="entry name" value="PRD"/>
</dbReference>
<dbReference type="RefSeq" id="WP_343874181.1">
    <property type="nucleotide sequence ID" value="NZ_BAAAIX010000026.1"/>
</dbReference>
<dbReference type="PANTHER" id="PTHR30185">
    <property type="entry name" value="CRYPTIC BETA-GLUCOSIDE BGL OPERON ANTITERMINATOR"/>
    <property type="match status" value="1"/>
</dbReference>
<gene>
    <name evidence="6" type="ORF">ACFSCS_13000</name>
</gene>
<dbReference type="InterPro" id="IPR016152">
    <property type="entry name" value="PTrfase/Anion_transptr"/>
</dbReference>
<keyword evidence="7" id="KW-1185">Reference proteome</keyword>
<evidence type="ECO:0000313" key="6">
    <source>
        <dbReference type="EMBL" id="MFD1891091.1"/>
    </source>
</evidence>
<protein>
    <submittedName>
        <fullName evidence="6">BglG family transcription antiterminator</fullName>
    </submittedName>
</protein>
<dbReference type="SUPFAM" id="SSF55804">
    <property type="entry name" value="Phoshotransferase/anion transport protein"/>
    <property type="match status" value="1"/>
</dbReference>